<dbReference type="InterPro" id="IPR054637">
    <property type="entry name" value="Asr1405_Asl0597-like"/>
</dbReference>
<evidence type="ECO:0000313" key="2">
    <source>
        <dbReference type="Proteomes" id="UP001159370"/>
    </source>
</evidence>
<dbReference type="GeneID" id="83686194"/>
<comment type="caution">
    <text evidence="1">The sequence shown here is derived from an EMBL/GenBank/DDBJ whole genome shotgun (WGS) entry which is preliminary data.</text>
</comment>
<dbReference type="AlphaFoldDB" id="A0AA43GZB4"/>
<organism evidence="1 2">
    <name type="scientific">Umezakia ovalisporum FSS-62</name>
    <dbReference type="NCBI Taxonomy" id="2971776"/>
    <lineage>
        <taxon>Bacteria</taxon>
        <taxon>Bacillati</taxon>
        <taxon>Cyanobacteriota</taxon>
        <taxon>Cyanophyceae</taxon>
        <taxon>Nostocales</taxon>
        <taxon>Nodulariaceae</taxon>
        <taxon>Umezakia</taxon>
    </lineage>
</organism>
<dbReference type="NCBIfam" id="NF045598">
    <property type="entry name" value="asr1405_asl0597"/>
    <property type="match status" value="1"/>
</dbReference>
<proteinExistence type="predicted"/>
<sequence>MKPLSSQIEKNLVVRVEVDWADRWQVYQRLQQLGISSWCDNNQPLRVEINNPLALVQFWSVMQQLTASRKDLICTLEHCWKIRYQKF</sequence>
<reference evidence="1 2" key="1">
    <citation type="journal article" date="2023" name="J. Phycol.">
        <title>Chrysosporum ovalisporum is synonymous with the true-branching cyanobacterium Umezakia natans (Nostocales/Aphanizomenonaceae).</title>
        <authorList>
            <person name="McGregor G.B."/>
            <person name="Sendall B.C."/>
            <person name="Niiyama Y."/>
            <person name="Tuji A."/>
            <person name="Willis A."/>
        </authorList>
    </citation>
    <scope>NUCLEOTIDE SEQUENCE [LARGE SCALE GENOMIC DNA]</scope>
    <source>
        <strain evidence="1 2">FSS-62</strain>
    </source>
</reference>
<accession>A0AA43GZB4</accession>
<name>A0AA43GZB4_9CYAN</name>
<dbReference type="EMBL" id="JANQDL010000082">
    <property type="protein sequence ID" value="MDH6064521.1"/>
    <property type="molecule type" value="Genomic_DNA"/>
</dbReference>
<protein>
    <submittedName>
        <fullName evidence="1">Uncharacterized protein</fullName>
    </submittedName>
</protein>
<dbReference type="Proteomes" id="UP001159370">
    <property type="component" value="Unassembled WGS sequence"/>
</dbReference>
<dbReference type="RefSeq" id="WP_280651530.1">
    <property type="nucleotide sequence ID" value="NZ_JANQDL010000082.1"/>
</dbReference>
<gene>
    <name evidence="1" type="ORF">NWP23_12240</name>
</gene>
<evidence type="ECO:0000313" key="1">
    <source>
        <dbReference type="EMBL" id="MDH6064521.1"/>
    </source>
</evidence>